<comment type="similarity">
    <text evidence="1">Belongs to the Gfo/Idh/MocA family.</text>
</comment>
<evidence type="ECO:0000256" key="1">
    <source>
        <dbReference type="ARBA" id="ARBA00010928"/>
    </source>
</evidence>
<keyword evidence="2" id="KW-0560">Oxidoreductase</keyword>
<evidence type="ECO:0000259" key="3">
    <source>
        <dbReference type="Pfam" id="PF01408"/>
    </source>
</evidence>
<proteinExistence type="inferred from homology"/>
<evidence type="ECO:0000313" key="4">
    <source>
        <dbReference type="EMBL" id="MBB6350094.1"/>
    </source>
</evidence>
<dbReference type="EMBL" id="JACHJB010000003">
    <property type="protein sequence ID" value="MBB6350094.1"/>
    <property type="molecule type" value="Genomic_DNA"/>
</dbReference>
<dbReference type="InterPro" id="IPR051317">
    <property type="entry name" value="Gfo/Idh/MocA_oxidoreduct"/>
</dbReference>
<dbReference type="SUPFAM" id="SSF51735">
    <property type="entry name" value="NAD(P)-binding Rossmann-fold domains"/>
    <property type="match status" value="1"/>
</dbReference>
<gene>
    <name evidence="4" type="ORF">FHU36_006666</name>
</gene>
<dbReference type="GO" id="GO:0016491">
    <property type="term" value="F:oxidoreductase activity"/>
    <property type="evidence" value="ECO:0007669"/>
    <property type="project" value="UniProtKB-KW"/>
</dbReference>
<reference evidence="4 5" key="1">
    <citation type="submission" date="2020-08" db="EMBL/GenBank/DDBJ databases">
        <title>Sequencing the genomes of 1000 actinobacteria strains.</title>
        <authorList>
            <person name="Klenk H.-P."/>
        </authorList>
    </citation>
    <scope>NUCLEOTIDE SEQUENCE [LARGE SCALE GENOMIC DNA]</scope>
    <source>
        <strain evidence="4 5">DSM 45913</strain>
    </source>
</reference>
<dbReference type="Pfam" id="PF01408">
    <property type="entry name" value="GFO_IDH_MocA"/>
    <property type="match status" value="1"/>
</dbReference>
<dbReference type="AlphaFoldDB" id="A0A7X0C7S5"/>
<dbReference type="RefSeq" id="WP_185087945.1">
    <property type="nucleotide sequence ID" value="NZ_JACHJB010000003.1"/>
</dbReference>
<feature type="domain" description="Gfo/Idh/MocA-like oxidoreductase N-terminal" evidence="3">
    <location>
        <begin position="2"/>
        <end position="120"/>
    </location>
</feature>
<evidence type="ECO:0000313" key="5">
    <source>
        <dbReference type="Proteomes" id="UP000583800"/>
    </source>
</evidence>
<protein>
    <submittedName>
        <fullName evidence="4">Putative dehydrogenase</fullName>
    </submittedName>
</protein>
<organism evidence="4 5">
    <name type="scientific">Nonomuraea muscovyensis</name>
    <dbReference type="NCBI Taxonomy" id="1124761"/>
    <lineage>
        <taxon>Bacteria</taxon>
        <taxon>Bacillati</taxon>
        <taxon>Actinomycetota</taxon>
        <taxon>Actinomycetes</taxon>
        <taxon>Streptosporangiales</taxon>
        <taxon>Streptosporangiaceae</taxon>
        <taxon>Nonomuraea</taxon>
    </lineage>
</organism>
<sequence>MIRTGVVGAGGWAAGSHLPALAGLAGYEVTAVATTRQESADRVAADHGVPLAFAGAGPLVAHDEVDLVVVSVKAPEHAKVIRAALEAGKHVLSEWPLTVDPAEAAELAELASAAGVTHAVVTRDQDVSSDRTRHVLGWSPTRPSLLAYLRDGG</sequence>
<accession>A0A7X0C7S5</accession>
<dbReference type="GO" id="GO:0000166">
    <property type="term" value="F:nucleotide binding"/>
    <property type="evidence" value="ECO:0007669"/>
    <property type="project" value="InterPro"/>
</dbReference>
<evidence type="ECO:0000256" key="2">
    <source>
        <dbReference type="ARBA" id="ARBA00023002"/>
    </source>
</evidence>
<dbReference type="Proteomes" id="UP000583800">
    <property type="component" value="Unassembled WGS sequence"/>
</dbReference>
<comment type="caution">
    <text evidence="4">The sequence shown here is derived from an EMBL/GenBank/DDBJ whole genome shotgun (WGS) entry which is preliminary data.</text>
</comment>
<dbReference type="InterPro" id="IPR036291">
    <property type="entry name" value="NAD(P)-bd_dom_sf"/>
</dbReference>
<name>A0A7X0C7S5_9ACTN</name>
<dbReference type="PANTHER" id="PTHR43708:SF5">
    <property type="entry name" value="CONSERVED EXPRESSED OXIDOREDUCTASE (EUROFUNG)-RELATED"/>
    <property type="match status" value="1"/>
</dbReference>
<keyword evidence="5" id="KW-1185">Reference proteome</keyword>
<dbReference type="Gene3D" id="3.40.50.720">
    <property type="entry name" value="NAD(P)-binding Rossmann-like Domain"/>
    <property type="match status" value="1"/>
</dbReference>
<dbReference type="InterPro" id="IPR000683">
    <property type="entry name" value="Gfo/Idh/MocA-like_OxRdtase_N"/>
</dbReference>
<dbReference type="PANTHER" id="PTHR43708">
    <property type="entry name" value="CONSERVED EXPRESSED OXIDOREDUCTASE (EUROFUNG)"/>
    <property type="match status" value="1"/>
</dbReference>